<comment type="caution">
    <text evidence="1">The sequence shown here is derived from an EMBL/GenBank/DDBJ whole genome shotgun (WGS) entry which is preliminary data.</text>
</comment>
<evidence type="ECO:0000313" key="2">
    <source>
        <dbReference type="Proteomes" id="UP000664534"/>
    </source>
</evidence>
<keyword evidence="2" id="KW-1185">Reference proteome</keyword>
<gene>
    <name evidence="1" type="ORF">IMSHALPRED_003176</name>
</gene>
<accession>A0A8H3J7G9</accession>
<dbReference type="Proteomes" id="UP000664534">
    <property type="component" value="Unassembled WGS sequence"/>
</dbReference>
<dbReference type="OrthoDB" id="5150743at2759"/>
<sequence length="308" mass="34064">MDSTSIVFRTTHGDFCPSTIEFDGLSDPELEALLQQTRDATLSVEAELEKRHSAILVAPSDLINDCENKLQKTLQNFKILGRLDARAAKSVELAVSILTNKQTVRGSKVYQDFLNDIVRYCGRGLALLCAASFGKHNIIGMNARSRTSLVYHLKSKKASLSSPDLDSLATQYKLPPEIGTELGGVAERPTEREGEIRVSTASGHIQIEKDTAQSSTEQSRQIQYMFSKAPTNQIPLLGSLLSDAVQTSHHWEMEMTLGEEMTDCLTTMIPKDQNQDISITLWVGLEAGLRLNDIFNLRPTWSSSLGHL</sequence>
<reference evidence="1" key="1">
    <citation type="submission" date="2021-03" db="EMBL/GenBank/DDBJ databases">
        <authorList>
            <person name="Tagirdzhanova G."/>
        </authorList>
    </citation>
    <scope>NUCLEOTIDE SEQUENCE</scope>
</reference>
<protein>
    <submittedName>
        <fullName evidence="1">Uncharacterized protein</fullName>
    </submittedName>
</protein>
<evidence type="ECO:0000313" key="1">
    <source>
        <dbReference type="EMBL" id="CAF9942054.1"/>
    </source>
</evidence>
<proteinExistence type="predicted"/>
<dbReference type="AlphaFoldDB" id="A0A8H3J7G9"/>
<organism evidence="1 2">
    <name type="scientific">Imshaugia aleurites</name>
    <dbReference type="NCBI Taxonomy" id="172621"/>
    <lineage>
        <taxon>Eukaryota</taxon>
        <taxon>Fungi</taxon>
        <taxon>Dikarya</taxon>
        <taxon>Ascomycota</taxon>
        <taxon>Pezizomycotina</taxon>
        <taxon>Lecanoromycetes</taxon>
        <taxon>OSLEUM clade</taxon>
        <taxon>Lecanoromycetidae</taxon>
        <taxon>Lecanorales</taxon>
        <taxon>Lecanorineae</taxon>
        <taxon>Parmeliaceae</taxon>
        <taxon>Imshaugia</taxon>
    </lineage>
</organism>
<name>A0A8H3J7G9_9LECA</name>
<dbReference type="EMBL" id="CAJPDT010000166">
    <property type="protein sequence ID" value="CAF9942054.1"/>
    <property type="molecule type" value="Genomic_DNA"/>
</dbReference>